<protein>
    <submittedName>
        <fullName evidence="8">MATE family efflux transporter</fullName>
    </submittedName>
</protein>
<name>A0AAW9RFT9_9GAMM</name>
<dbReference type="GO" id="GO:0015297">
    <property type="term" value="F:antiporter activity"/>
    <property type="evidence" value="ECO:0007669"/>
    <property type="project" value="InterPro"/>
</dbReference>
<dbReference type="PIRSF" id="PIRSF006603">
    <property type="entry name" value="DinF"/>
    <property type="match status" value="1"/>
</dbReference>
<feature type="transmembrane region" description="Helical" evidence="7">
    <location>
        <begin position="283"/>
        <end position="305"/>
    </location>
</feature>
<evidence type="ECO:0000313" key="9">
    <source>
        <dbReference type="Proteomes" id="UP001359886"/>
    </source>
</evidence>
<accession>A0AAW9RFT9</accession>
<feature type="transmembrane region" description="Helical" evidence="7">
    <location>
        <begin position="95"/>
        <end position="115"/>
    </location>
</feature>
<reference evidence="8 9" key="1">
    <citation type="submission" date="2024-02" db="EMBL/GenBank/DDBJ databases">
        <title>A novel Wenzhouxiangellaceae bacterium, isolated from coastal sediments.</title>
        <authorList>
            <person name="Du Z.-J."/>
            <person name="Ye Y.-Q."/>
            <person name="Zhang X.-Y."/>
        </authorList>
    </citation>
    <scope>NUCLEOTIDE SEQUENCE [LARGE SCALE GENOMIC DNA]</scope>
    <source>
        <strain evidence="8 9">CH-27</strain>
    </source>
</reference>
<feature type="transmembrane region" description="Helical" evidence="7">
    <location>
        <begin position="317"/>
        <end position="337"/>
    </location>
</feature>
<feature type="transmembrane region" description="Helical" evidence="7">
    <location>
        <begin position="415"/>
        <end position="434"/>
    </location>
</feature>
<evidence type="ECO:0000256" key="5">
    <source>
        <dbReference type="ARBA" id="ARBA00022989"/>
    </source>
</evidence>
<feature type="transmembrane region" description="Helical" evidence="7">
    <location>
        <begin position="357"/>
        <end position="378"/>
    </location>
</feature>
<keyword evidence="3" id="KW-1003">Cell membrane</keyword>
<dbReference type="Proteomes" id="UP001359886">
    <property type="component" value="Unassembled WGS sequence"/>
</dbReference>
<dbReference type="NCBIfam" id="TIGR00797">
    <property type="entry name" value="matE"/>
    <property type="match status" value="1"/>
</dbReference>
<dbReference type="AlphaFoldDB" id="A0AAW9RFT9"/>
<keyword evidence="5 7" id="KW-1133">Transmembrane helix</keyword>
<dbReference type="GO" id="GO:0005886">
    <property type="term" value="C:plasma membrane"/>
    <property type="evidence" value="ECO:0007669"/>
    <property type="project" value="UniProtKB-SubCell"/>
</dbReference>
<dbReference type="PANTHER" id="PTHR43549">
    <property type="entry name" value="MULTIDRUG RESISTANCE PROTEIN YPNP-RELATED"/>
    <property type="match status" value="1"/>
</dbReference>
<feature type="transmembrane region" description="Helical" evidence="7">
    <location>
        <begin position="135"/>
        <end position="153"/>
    </location>
</feature>
<keyword evidence="9" id="KW-1185">Reference proteome</keyword>
<dbReference type="InterPro" id="IPR052031">
    <property type="entry name" value="Membrane_Transporter-Flippase"/>
</dbReference>
<feature type="transmembrane region" description="Helical" evidence="7">
    <location>
        <begin position="165"/>
        <end position="187"/>
    </location>
</feature>
<evidence type="ECO:0000256" key="4">
    <source>
        <dbReference type="ARBA" id="ARBA00022692"/>
    </source>
</evidence>
<comment type="subcellular location">
    <subcellularLocation>
        <location evidence="1">Cell inner membrane</location>
        <topology evidence="1">Multi-pass membrane protein</topology>
    </subcellularLocation>
</comment>
<dbReference type="RefSeq" id="WP_354696445.1">
    <property type="nucleotide sequence ID" value="NZ_JAZHOG010000011.1"/>
</dbReference>
<feature type="transmembrane region" description="Helical" evidence="7">
    <location>
        <begin position="193"/>
        <end position="216"/>
    </location>
</feature>
<evidence type="ECO:0000313" key="8">
    <source>
        <dbReference type="EMBL" id="MEJ8569123.1"/>
    </source>
</evidence>
<evidence type="ECO:0000256" key="3">
    <source>
        <dbReference type="ARBA" id="ARBA00022475"/>
    </source>
</evidence>
<organism evidence="8 9">
    <name type="scientific">Elongatibacter sediminis</name>
    <dbReference type="NCBI Taxonomy" id="3119006"/>
    <lineage>
        <taxon>Bacteria</taxon>
        <taxon>Pseudomonadati</taxon>
        <taxon>Pseudomonadota</taxon>
        <taxon>Gammaproteobacteria</taxon>
        <taxon>Chromatiales</taxon>
        <taxon>Wenzhouxiangellaceae</taxon>
        <taxon>Elongatibacter</taxon>
    </lineage>
</organism>
<keyword evidence="4 7" id="KW-0812">Transmembrane</keyword>
<dbReference type="EMBL" id="JAZHOG010000011">
    <property type="protein sequence ID" value="MEJ8569123.1"/>
    <property type="molecule type" value="Genomic_DNA"/>
</dbReference>
<feature type="transmembrane region" description="Helical" evidence="7">
    <location>
        <begin position="385"/>
        <end position="409"/>
    </location>
</feature>
<evidence type="ECO:0000256" key="6">
    <source>
        <dbReference type="ARBA" id="ARBA00023136"/>
    </source>
</evidence>
<gene>
    <name evidence="8" type="ORF">V3330_15945</name>
</gene>
<dbReference type="InterPro" id="IPR048279">
    <property type="entry name" value="MdtK-like"/>
</dbReference>
<evidence type="ECO:0000256" key="2">
    <source>
        <dbReference type="ARBA" id="ARBA00022448"/>
    </source>
</evidence>
<evidence type="ECO:0000256" key="7">
    <source>
        <dbReference type="SAM" id="Phobius"/>
    </source>
</evidence>
<sequence>MTDLTTGPVGGHLRRQAAAFSLGLVAIFSFEAVDLYFISRLGDAPLAAVAFTFPVIWLVYGIGIGFEAGTASVVSRAIGRKDGGRARRLTTDSTVLATAVLGIIGLVGLGTIDPVFRLLGATDDLMLIIRDYMGVWYWLAPMDACLWTCLASLRARGRADVEARIITTTAILNLILDPIFIFGLFGFPQLEVMGAALATLVSTATMLGVSMWILAARMQVFANPFVPLAQMIESWRHMLTIGLPAVLTNTIIPFSSAIVVSMIAAYGVDAVAGFGVAARIEPFALLVFYSLSAVASPFFGQNFSADQHGRLFEARRLITGFCLGYGLLLAIVMALLARPITGLFSDSETIRQVAVHYIWLVAWGYGAHGLVMSVNAAFNGTGRPLPGVVISVSRVIVLFLPLAFLGRWLIGLEGIFAATTICNVLLAVLGWHWLGRHIASHAHYPQAEATASPPAGGDRQAPP</sequence>
<proteinExistence type="predicted"/>
<dbReference type="PANTHER" id="PTHR43549:SF3">
    <property type="entry name" value="MULTIDRUG RESISTANCE PROTEIN YPNP-RELATED"/>
    <property type="match status" value="1"/>
</dbReference>
<keyword evidence="2" id="KW-0813">Transport</keyword>
<dbReference type="InterPro" id="IPR002528">
    <property type="entry name" value="MATE_fam"/>
</dbReference>
<evidence type="ECO:0000256" key="1">
    <source>
        <dbReference type="ARBA" id="ARBA00004429"/>
    </source>
</evidence>
<comment type="caution">
    <text evidence="8">The sequence shown here is derived from an EMBL/GenBank/DDBJ whole genome shotgun (WGS) entry which is preliminary data.</text>
</comment>
<dbReference type="GO" id="GO:0042910">
    <property type="term" value="F:xenobiotic transmembrane transporter activity"/>
    <property type="evidence" value="ECO:0007669"/>
    <property type="project" value="InterPro"/>
</dbReference>
<feature type="transmembrane region" description="Helical" evidence="7">
    <location>
        <begin position="237"/>
        <end position="263"/>
    </location>
</feature>
<feature type="transmembrane region" description="Helical" evidence="7">
    <location>
        <begin position="17"/>
        <end position="38"/>
    </location>
</feature>
<keyword evidence="6 7" id="KW-0472">Membrane</keyword>
<feature type="transmembrane region" description="Helical" evidence="7">
    <location>
        <begin position="44"/>
        <end position="74"/>
    </location>
</feature>
<dbReference type="Pfam" id="PF01554">
    <property type="entry name" value="MatE"/>
    <property type="match status" value="2"/>
</dbReference>